<evidence type="ECO:0000256" key="3">
    <source>
        <dbReference type="SAM" id="MobiDB-lite"/>
    </source>
</evidence>
<dbReference type="InterPro" id="IPR012677">
    <property type="entry name" value="Nucleotide-bd_a/b_plait_sf"/>
</dbReference>
<feature type="compositionally biased region" description="Low complexity" evidence="3">
    <location>
        <begin position="1"/>
        <end position="17"/>
    </location>
</feature>
<reference evidence="6" key="1">
    <citation type="journal article" date="2014" name="Proc. Natl. Acad. Sci. U.S.A.">
        <title>Extensive sampling of basidiomycete genomes demonstrates inadequacy of the white-rot/brown-rot paradigm for wood decay fungi.</title>
        <authorList>
            <person name="Riley R."/>
            <person name="Salamov A.A."/>
            <person name="Brown D.W."/>
            <person name="Nagy L.G."/>
            <person name="Floudas D."/>
            <person name="Held B.W."/>
            <person name="Levasseur A."/>
            <person name="Lombard V."/>
            <person name="Morin E."/>
            <person name="Otillar R."/>
            <person name="Lindquist E.A."/>
            <person name="Sun H."/>
            <person name="LaButti K.M."/>
            <person name="Schmutz J."/>
            <person name="Jabbour D."/>
            <person name="Luo H."/>
            <person name="Baker S.E."/>
            <person name="Pisabarro A.G."/>
            <person name="Walton J.D."/>
            <person name="Blanchette R.A."/>
            <person name="Henrissat B."/>
            <person name="Martin F."/>
            <person name="Cullen D."/>
            <person name="Hibbett D.S."/>
            <person name="Grigoriev I.V."/>
        </authorList>
    </citation>
    <scope>NUCLEOTIDE SEQUENCE [LARGE SCALE GENOMIC DNA]</scope>
    <source>
        <strain evidence="6">MUCL 33604</strain>
    </source>
</reference>
<keyword evidence="1 2" id="KW-0694">RNA-binding</keyword>
<dbReference type="InParanoid" id="A0A067QD84"/>
<dbReference type="OrthoDB" id="439808at2759"/>
<dbReference type="InterPro" id="IPR000504">
    <property type="entry name" value="RRM_dom"/>
</dbReference>
<evidence type="ECO:0000313" key="5">
    <source>
        <dbReference type="EMBL" id="KDQ64140.1"/>
    </source>
</evidence>
<accession>A0A067QD84</accession>
<feature type="domain" description="RRM" evidence="4">
    <location>
        <begin position="121"/>
        <end position="204"/>
    </location>
</feature>
<dbReference type="Proteomes" id="UP000027265">
    <property type="component" value="Unassembled WGS sequence"/>
</dbReference>
<dbReference type="SUPFAM" id="SSF54928">
    <property type="entry name" value="RNA-binding domain, RBD"/>
    <property type="match status" value="2"/>
</dbReference>
<evidence type="ECO:0000313" key="6">
    <source>
        <dbReference type="Proteomes" id="UP000027265"/>
    </source>
</evidence>
<sequence>MSSSSSASSSSSSSSSSENESPRLQKRKRLEESEDSDDANSSDSDSNSDSASDSDASNAEDSDVPVLSHAEKRRQKKKQKPEGKISNSKHLVEGALDEQKPKSKAKPDSKGASTSQSRRQNSVWVGNLSYQTTPDSLRTFFAGVGEITRVHMPMKVAEGPRGGGKVNRGFAYVDFSSPDAKVIAIAMSEQHFEGRRLLIKDGDDFTGRPAPEKPAQPSEPGQSKLAQKILSSQKQPPAPTLFLGNLSFESTEESIREMLEAHRKVKPDEVEETADGGEPKPKPKWIRQIRVGTFEDSGHCKGWAFVDFANTEQATAVLINPRNHHLDGRKLVVEFASPDAVRRGGGGPPRLKDGEKSTNTSGSYQKKLNDGTRRFGSGNMKGGDSPDKGRKRVDDGGVDQEHGDQEAVERKPAGVVHGRQGGAPGQATYDSRPPRDGRGSARSTATGRGRPRAKPGAALAQAQRGSATIVPSQGQKIKF</sequence>
<feature type="compositionally biased region" description="Basic and acidic residues" evidence="3">
    <location>
        <begin position="97"/>
        <end position="109"/>
    </location>
</feature>
<dbReference type="SMART" id="SM00360">
    <property type="entry name" value="RRM"/>
    <property type="match status" value="2"/>
</dbReference>
<dbReference type="GO" id="GO:0005730">
    <property type="term" value="C:nucleolus"/>
    <property type="evidence" value="ECO:0007669"/>
    <property type="project" value="TreeGrafter"/>
</dbReference>
<dbReference type="PROSITE" id="PS50102">
    <property type="entry name" value="RRM"/>
    <property type="match status" value="2"/>
</dbReference>
<feature type="compositionally biased region" description="Polar residues" evidence="3">
    <location>
        <begin position="463"/>
        <end position="479"/>
    </location>
</feature>
<feature type="region of interest" description="Disordered" evidence="3">
    <location>
        <begin position="1"/>
        <end position="129"/>
    </location>
</feature>
<dbReference type="PANTHER" id="PTHR23236:SF95">
    <property type="entry name" value="NUCLEOLAR PROTEIN 13"/>
    <property type="match status" value="1"/>
</dbReference>
<dbReference type="GO" id="GO:0003723">
    <property type="term" value="F:RNA binding"/>
    <property type="evidence" value="ECO:0007669"/>
    <property type="project" value="UniProtKB-UniRule"/>
</dbReference>
<feature type="compositionally biased region" description="Low complexity" evidence="3">
    <location>
        <begin position="41"/>
        <end position="57"/>
    </location>
</feature>
<dbReference type="AlphaFoldDB" id="A0A067QD84"/>
<dbReference type="Gene3D" id="3.30.70.330">
    <property type="match status" value="2"/>
</dbReference>
<dbReference type="EMBL" id="KL197709">
    <property type="protein sequence ID" value="KDQ64140.1"/>
    <property type="molecule type" value="Genomic_DNA"/>
</dbReference>
<gene>
    <name evidence="5" type="ORF">JAAARDRAFT_117688</name>
</gene>
<dbReference type="HOGENOM" id="CLU_027451_2_2_1"/>
<feature type="region of interest" description="Disordered" evidence="3">
    <location>
        <begin position="263"/>
        <end position="283"/>
    </location>
</feature>
<evidence type="ECO:0000256" key="1">
    <source>
        <dbReference type="ARBA" id="ARBA00022884"/>
    </source>
</evidence>
<keyword evidence="6" id="KW-1185">Reference proteome</keyword>
<dbReference type="PANTHER" id="PTHR23236">
    <property type="entry name" value="EUKARYOTIC TRANSLATION INITIATION FACTOR 4B/4H"/>
    <property type="match status" value="1"/>
</dbReference>
<feature type="region of interest" description="Disordered" evidence="3">
    <location>
        <begin position="201"/>
        <end position="225"/>
    </location>
</feature>
<dbReference type="Pfam" id="PF00076">
    <property type="entry name" value="RRM_1"/>
    <property type="match status" value="1"/>
</dbReference>
<feature type="compositionally biased region" description="Polar residues" evidence="3">
    <location>
        <begin position="111"/>
        <end position="129"/>
    </location>
</feature>
<evidence type="ECO:0000259" key="4">
    <source>
        <dbReference type="PROSITE" id="PS50102"/>
    </source>
</evidence>
<feature type="compositionally biased region" description="Basic and acidic residues" evidence="3">
    <location>
        <begin position="384"/>
        <end position="412"/>
    </location>
</feature>
<protein>
    <recommendedName>
        <fullName evidence="4">RRM domain-containing protein</fullName>
    </recommendedName>
</protein>
<name>A0A067QD84_9AGAM</name>
<dbReference type="STRING" id="933084.A0A067QD84"/>
<evidence type="ECO:0000256" key="2">
    <source>
        <dbReference type="PROSITE-ProRule" id="PRU00176"/>
    </source>
</evidence>
<feature type="compositionally biased region" description="Polar residues" evidence="3">
    <location>
        <begin position="357"/>
        <end position="366"/>
    </location>
</feature>
<feature type="domain" description="RRM" evidence="4">
    <location>
        <begin position="239"/>
        <end position="338"/>
    </location>
</feature>
<dbReference type="FunCoup" id="A0A067QD84">
    <property type="interactions" value="362"/>
</dbReference>
<feature type="region of interest" description="Disordered" evidence="3">
    <location>
        <begin position="339"/>
        <end position="479"/>
    </location>
</feature>
<proteinExistence type="predicted"/>
<organism evidence="5 6">
    <name type="scientific">Jaapia argillacea MUCL 33604</name>
    <dbReference type="NCBI Taxonomy" id="933084"/>
    <lineage>
        <taxon>Eukaryota</taxon>
        <taxon>Fungi</taxon>
        <taxon>Dikarya</taxon>
        <taxon>Basidiomycota</taxon>
        <taxon>Agaricomycotina</taxon>
        <taxon>Agaricomycetes</taxon>
        <taxon>Agaricomycetidae</taxon>
        <taxon>Jaapiales</taxon>
        <taxon>Jaapiaceae</taxon>
        <taxon>Jaapia</taxon>
    </lineage>
</organism>
<dbReference type="InterPro" id="IPR035979">
    <property type="entry name" value="RBD_domain_sf"/>
</dbReference>